<dbReference type="Gramene" id="PNW84014">
    <property type="protein sequence ID" value="PNW84014"/>
    <property type="gene ID" value="CHLRE_04g211650v5"/>
</dbReference>
<keyword evidence="4" id="KW-1185">Reference proteome</keyword>
<reference evidence="3 4" key="1">
    <citation type="journal article" date="2007" name="Science">
        <title>The Chlamydomonas genome reveals the evolution of key animal and plant functions.</title>
        <authorList>
            <person name="Merchant S.S."/>
            <person name="Prochnik S.E."/>
            <person name="Vallon O."/>
            <person name="Harris E.H."/>
            <person name="Karpowicz S.J."/>
            <person name="Witman G.B."/>
            <person name="Terry A."/>
            <person name="Salamov A."/>
            <person name="Fritz-Laylin L.K."/>
            <person name="Marechal-Drouard L."/>
            <person name="Marshall W.F."/>
            <person name="Qu L.H."/>
            <person name="Nelson D.R."/>
            <person name="Sanderfoot A.A."/>
            <person name="Spalding M.H."/>
            <person name="Kapitonov V.V."/>
            <person name="Ren Q."/>
            <person name="Ferris P."/>
            <person name="Lindquist E."/>
            <person name="Shapiro H."/>
            <person name="Lucas S.M."/>
            <person name="Grimwood J."/>
            <person name="Schmutz J."/>
            <person name="Cardol P."/>
            <person name="Cerutti H."/>
            <person name="Chanfreau G."/>
            <person name="Chen C.L."/>
            <person name="Cognat V."/>
            <person name="Croft M.T."/>
            <person name="Dent R."/>
            <person name="Dutcher S."/>
            <person name="Fernandez E."/>
            <person name="Fukuzawa H."/>
            <person name="Gonzalez-Ballester D."/>
            <person name="Gonzalez-Halphen D."/>
            <person name="Hallmann A."/>
            <person name="Hanikenne M."/>
            <person name="Hippler M."/>
            <person name="Inwood W."/>
            <person name="Jabbari K."/>
            <person name="Kalanon M."/>
            <person name="Kuras R."/>
            <person name="Lefebvre P.A."/>
            <person name="Lemaire S.D."/>
            <person name="Lobanov A.V."/>
            <person name="Lohr M."/>
            <person name="Manuell A."/>
            <person name="Meier I."/>
            <person name="Mets L."/>
            <person name="Mittag M."/>
            <person name="Mittelmeier T."/>
            <person name="Moroney J.V."/>
            <person name="Moseley J."/>
            <person name="Napoli C."/>
            <person name="Nedelcu A.M."/>
            <person name="Niyogi K."/>
            <person name="Novoselov S.V."/>
            <person name="Paulsen I.T."/>
            <person name="Pazour G."/>
            <person name="Purton S."/>
            <person name="Ral J.P."/>
            <person name="Riano-Pachon D.M."/>
            <person name="Riekhof W."/>
            <person name="Rymarquis L."/>
            <person name="Schroda M."/>
            <person name="Stern D."/>
            <person name="Umen J."/>
            <person name="Willows R."/>
            <person name="Wilson N."/>
            <person name="Zimmer S.L."/>
            <person name="Allmer J."/>
            <person name="Balk J."/>
            <person name="Bisova K."/>
            <person name="Chen C.J."/>
            <person name="Elias M."/>
            <person name="Gendler K."/>
            <person name="Hauser C."/>
            <person name="Lamb M.R."/>
            <person name="Ledford H."/>
            <person name="Long J.C."/>
            <person name="Minagawa J."/>
            <person name="Page M.D."/>
            <person name="Pan J."/>
            <person name="Pootakham W."/>
            <person name="Roje S."/>
            <person name="Rose A."/>
            <person name="Stahlberg E."/>
            <person name="Terauchi A.M."/>
            <person name="Yang P."/>
            <person name="Ball S."/>
            <person name="Bowler C."/>
            <person name="Dieckmann C.L."/>
            <person name="Gladyshev V.N."/>
            <person name="Green P."/>
            <person name="Jorgensen R."/>
            <person name="Mayfield S."/>
            <person name="Mueller-Roeber B."/>
            <person name="Rajamani S."/>
            <person name="Sayre R.T."/>
            <person name="Brokstein P."/>
            <person name="Dubchak I."/>
            <person name="Goodstein D."/>
            <person name="Hornick L."/>
            <person name="Huang Y.W."/>
            <person name="Jhaveri J."/>
            <person name="Luo Y."/>
            <person name="Martinez D."/>
            <person name="Ngau W.C."/>
            <person name="Otillar B."/>
            <person name="Poliakov A."/>
            <person name="Porter A."/>
            <person name="Szajkowski L."/>
            <person name="Werner G."/>
            <person name="Zhou K."/>
            <person name="Grigoriev I.V."/>
            <person name="Rokhsar D.S."/>
            <person name="Grossman A.R."/>
        </authorList>
    </citation>
    <scope>NUCLEOTIDE SEQUENCE [LARGE SCALE GENOMIC DNA]</scope>
    <source>
        <strain evidence="4">CC-503</strain>
        <strain evidence="3">CC-503 cw92 mt+</strain>
    </source>
</reference>
<name>A0A2K3DU17_CHLRE</name>
<evidence type="ECO:0000256" key="2">
    <source>
        <dbReference type="SAM" id="Phobius"/>
    </source>
</evidence>
<feature type="transmembrane region" description="Helical" evidence="2">
    <location>
        <begin position="118"/>
        <end position="146"/>
    </location>
</feature>
<evidence type="ECO:0000256" key="1">
    <source>
        <dbReference type="SAM" id="MobiDB-lite"/>
    </source>
</evidence>
<dbReference type="RefSeq" id="XP_042925175.1">
    <property type="nucleotide sequence ID" value="XM_043061600.1"/>
</dbReference>
<accession>A0A2K3DU17</accession>
<evidence type="ECO:0000313" key="3">
    <source>
        <dbReference type="EMBL" id="PNW84015.1"/>
    </source>
</evidence>
<keyword evidence="2" id="KW-0812">Transmembrane</keyword>
<reference evidence="3" key="2">
    <citation type="submission" date="2017-07" db="EMBL/GenBank/DDBJ databases">
        <title>WGS assembly of Chlamydomonas reinhardtii.</title>
        <authorList>
            <consortium name="Chlamydomonas Annotation Team"/>
            <consortium name="JGI Annotation Team"/>
            <person name="Merchant S.S."/>
            <person name="Prochnik S.E."/>
            <person name="Vallon O."/>
            <person name="Harris E.H."/>
            <person name="Karpowicz S.J."/>
            <person name="Witman G.B."/>
            <person name="Terry A."/>
            <person name="Salamov A."/>
            <person name="Fritz-Laylin L.K."/>
            <person name="Marechal-Drouard L."/>
            <person name="Marshall W.F."/>
            <person name="Qu L.H."/>
            <person name="Nelson D.R."/>
            <person name="Sanderfoot A.A."/>
            <person name="Spalding M.H."/>
            <person name="Kapitonov V.V."/>
            <person name="Ren Q."/>
            <person name="Ferris P."/>
            <person name="Lindquist E."/>
            <person name="Shapiro H."/>
            <person name="Lucas S.M."/>
            <person name="Grimwood J."/>
            <person name="Schmutz J."/>
            <person name="Grigoriev I.V."/>
            <person name="Rokhsar D.S."/>
        </authorList>
    </citation>
    <scope>NUCLEOTIDE SEQUENCE</scope>
    <source>
        <strain evidence="3">CC-503 cw92 mt+</strain>
    </source>
</reference>
<feature type="transmembrane region" description="Helical" evidence="2">
    <location>
        <begin position="166"/>
        <end position="187"/>
    </location>
</feature>
<dbReference type="KEGG" id="cre:CHLRE_04g211650v5"/>
<dbReference type="AlphaFoldDB" id="A0A2K3DU17"/>
<dbReference type="Proteomes" id="UP000006906">
    <property type="component" value="Chromosome 4"/>
</dbReference>
<feature type="region of interest" description="Disordered" evidence="1">
    <location>
        <begin position="239"/>
        <end position="266"/>
    </location>
</feature>
<keyword evidence="2" id="KW-0472">Membrane</keyword>
<feature type="transmembrane region" description="Helical" evidence="2">
    <location>
        <begin position="193"/>
        <end position="213"/>
    </location>
</feature>
<proteinExistence type="predicted"/>
<dbReference type="GeneID" id="66053097"/>
<evidence type="ECO:0000313" key="4">
    <source>
        <dbReference type="Proteomes" id="UP000006906"/>
    </source>
</evidence>
<sequence>MEQHRSASGAEKFRSSVRVVPILPTTPTEPKLQAATNEGTAPFDAIDVPQSEVIRGMFAGRYWGALARCTSPEQVKERLKYIWGTLALISALFSALTMPTVTSAPGPDDATDARVQAYVVLFFSSLILSFVVIMTTMGMMATLDYLATPEDILAYVDNFAWYSEAIYVAFVGSFLSMLAGVLIYAHYKYPPKIFYVIMCIYVGLAVVNTYAALRVDYWARNRISRRGVVMKHLARTATNKAADKSGSSGSDNSNSTSDKSKGMSLS</sequence>
<organism evidence="3 4">
    <name type="scientific">Chlamydomonas reinhardtii</name>
    <name type="common">Chlamydomonas smithii</name>
    <dbReference type="NCBI Taxonomy" id="3055"/>
    <lineage>
        <taxon>Eukaryota</taxon>
        <taxon>Viridiplantae</taxon>
        <taxon>Chlorophyta</taxon>
        <taxon>core chlorophytes</taxon>
        <taxon>Chlorophyceae</taxon>
        <taxon>CS clade</taxon>
        <taxon>Chlamydomonadales</taxon>
        <taxon>Chlamydomonadaceae</taxon>
        <taxon>Chlamydomonas</taxon>
    </lineage>
</organism>
<dbReference type="OrthoDB" id="10366257at2759"/>
<evidence type="ECO:0008006" key="5">
    <source>
        <dbReference type="Google" id="ProtNLM"/>
    </source>
</evidence>
<dbReference type="EMBL" id="CM008965">
    <property type="protein sequence ID" value="PNW84014.1"/>
    <property type="molecule type" value="Genomic_DNA"/>
</dbReference>
<dbReference type="RefSeq" id="XP_042925174.1">
    <property type="nucleotide sequence ID" value="XM_043061601.1"/>
</dbReference>
<protein>
    <recommendedName>
        <fullName evidence="5">PGG domain-containing protein</fullName>
    </recommendedName>
</protein>
<gene>
    <name evidence="3" type="ORF">CHLRE_04g211650v5</name>
</gene>
<feature type="compositionally biased region" description="Low complexity" evidence="1">
    <location>
        <begin position="244"/>
        <end position="257"/>
    </location>
</feature>
<keyword evidence="2" id="KW-1133">Transmembrane helix</keyword>
<dbReference type="Gramene" id="PNW84015">
    <property type="protein sequence ID" value="PNW84015"/>
    <property type="gene ID" value="CHLRE_04g211650v5"/>
</dbReference>
<dbReference type="EMBL" id="CM008965">
    <property type="protein sequence ID" value="PNW84015.1"/>
    <property type="molecule type" value="Genomic_DNA"/>
</dbReference>
<feature type="transmembrane region" description="Helical" evidence="2">
    <location>
        <begin position="81"/>
        <end position="98"/>
    </location>
</feature>